<dbReference type="AlphaFoldDB" id="A0A367WPA6"/>
<dbReference type="InterPro" id="IPR008928">
    <property type="entry name" value="6-hairpin_glycosidase_sf"/>
</dbReference>
<dbReference type="SUPFAM" id="SSF48208">
    <property type="entry name" value="Six-hairpin glycosidases"/>
    <property type="match status" value="1"/>
</dbReference>
<dbReference type="EMBL" id="JPWH01000026">
    <property type="protein sequence ID" value="RCK43306.1"/>
    <property type="molecule type" value="Genomic_DNA"/>
</dbReference>
<dbReference type="GO" id="GO:0030245">
    <property type="term" value="P:cellulose catabolic process"/>
    <property type="evidence" value="ECO:0007669"/>
    <property type="project" value="UniProtKB-KW"/>
</dbReference>
<comment type="catalytic activity">
    <reaction evidence="1">
        <text>Endohydrolysis of (1-&gt;4)-beta-D-glucosidic linkages in cellulose, lichenin and cereal beta-D-glucans.</text>
        <dbReference type="EC" id="3.2.1.4"/>
    </reaction>
</comment>
<evidence type="ECO:0000256" key="6">
    <source>
        <dbReference type="ARBA" id="ARBA00023295"/>
    </source>
</evidence>
<dbReference type="Gene3D" id="1.50.10.10">
    <property type="match status" value="1"/>
</dbReference>
<reference evidence="8 9" key="1">
    <citation type="submission" date="2014-07" db="EMBL/GenBank/DDBJ databases">
        <title>Draft genome sequence of Thalassospira profundimaris S25-3-2.</title>
        <authorList>
            <person name="Lai Q."/>
            <person name="Shao Z."/>
        </authorList>
    </citation>
    <scope>NUCLEOTIDE SEQUENCE [LARGE SCALE GENOMIC DNA]</scope>
    <source>
        <strain evidence="8 9">S25-3-2</strain>
    </source>
</reference>
<evidence type="ECO:0000313" key="9">
    <source>
        <dbReference type="Proteomes" id="UP000252517"/>
    </source>
</evidence>
<dbReference type="EC" id="3.2.1.4" evidence="3"/>
<evidence type="ECO:0000256" key="2">
    <source>
        <dbReference type="ARBA" id="ARBA00009209"/>
    </source>
</evidence>
<dbReference type="Proteomes" id="UP000252517">
    <property type="component" value="Unassembled WGS sequence"/>
</dbReference>
<organism evidence="8 9">
    <name type="scientific">Thalassospira profundimaris</name>
    <dbReference type="NCBI Taxonomy" id="502049"/>
    <lineage>
        <taxon>Bacteria</taxon>
        <taxon>Pseudomonadati</taxon>
        <taxon>Pseudomonadota</taxon>
        <taxon>Alphaproteobacteria</taxon>
        <taxon>Rhodospirillales</taxon>
        <taxon>Thalassospiraceae</taxon>
        <taxon>Thalassospira</taxon>
    </lineage>
</organism>
<dbReference type="InterPro" id="IPR012341">
    <property type="entry name" value="6hp_glycosidase-like_sf"/>
</dbReference>
<sequence length="423" mass="46426">MTADFIGQLARVIVFTGAWMASGLIPAVAAQASETAMRPFPQHQAYAQGAILPSRWSAAERDADVRAFYRQWKADYVRKVAGTTGDNVQYRVTFGHDQPDRTVSEGQGYGMIIMAVMAGADPDAKDLFDGMWRFARHWPSDGDSRLMGWQILPDAKGNDSAFDGDADIAFALLLAADQWQDPAYLQGARDVIAGMAESTIGPNSLLPLLGDWVDPRGAEYDQWGTRPSDFMPGHFAAFGRATGNPLWAQVRERVLDVASALQNGVSPRTGLLPDFAIVEPDGLVHAAPPNYLEGDYDGAYYFNAARVPWRMASDALLENDAQAAKIARRMAAWMRTRVKGDPDKIQSGYLLSGLPLPYESENSTLFVAPMAVASMLLPDGQDWLNDMYANIRDRHMDYYEDTVTLLCLLVLSGNFWAPSGAVD</sequence>
<evidence type="ECO:0000256" key="3">
    <source>
        <dbReference type="ARBA" id="ARBA00012601"/>
    </source>
</evidence>
<dbReference type="RefSeq" id="WP_181847744.1">
    <property type="nucleotide sequence ID" value="NZ_JPWH01000026.1"/>
</dbReference>
<keyword evidence="6" id="KW-0326">Glycosidase</keyword>
<proteinExistence type="inferred from homology"/>
<evidence type="ECO:0000256" key="1">
    <source>
        <dbReference type="ARBA" id="ARBA00000966"/>
    </source>
</evidence>
<dbReference type="GO" id="GO:0008810">
    <property type="term" value="F:cellulase activity"/>
    <property type="evidence" value="ECO:0007669"/>
    <property type="project" value="UniProtKB-EC"/>
</dbReference>
<dbReference type="InterPro" id="IPR002037">
    <property type="entry name" value="Glyco_hydro_8"/>
</dbReference>
<keyword evidence="7" id="KW-0119">Carbohydrate metabolism</keyword>
<evidence type="ECO:0000256" key="5">
    <source>
        <dbReference type="ARBA" id="ARBA00023001"/>
    </source>
</evidence>
<keyword evidence="5" id="KW-0136">Cellulose degradation</keyword>
<keyword evidence="7" id="KW-0624">Polysaccharide degradation</keyword>
<evidence type="ECO:0000256" key="7">
    <source>
        <dbReference type="ARBA" id="ARBA00023326"/>
    </source>
</evidence>
<dbReference type="Pfam" id="PF01270">
    <property type="entry name" value="Glyco_hydro_8"/>
    <property type="match status" value="1"/>
</dbReference>
<evidence type="ECO:0000256" key="4">
    <source>
        <dbReference type="ARBA" id="ARBA00022801"/>
    </source>
</evidence>
<protein>
    <recommendedName>
        <fullName evidence="3">cellulase</fullName>
        <ecNumber evidence="3">3.2.1.4</ecNumber>
    </recommendedName>
</protein>
<comment type="caution">
    <text evidence="8">The sequence shown here is derived from an EMBL/GenBank/DDBJ whole genome shotgun (WGS) entry which is preliminary data.</text>
</comment>
<dbReference type="PRINTS" id="PR00735">
    <property type="entry name" value="GLHYDRLASE8"/>
</dbReference>
<accession>A0A367WPA6</accession>
<evidence type="ECO:0000313" key="8">
    <source>
        <dbReference type="EMBL" id="RCK43306.1"/>
    </source>
</evidence>
<gene>
    <name evidence="8" type="ORF">TH25_21830</name>
</gene>
<keyword evidence="4" id="KW-0378">Hydrolase</keyword>
<comment type="similarity">
    <text evidence="2">Belongs to the glycosyl hydrolase 8 (cellulase D) family.</text>
</comment>
<name>A0A367WPA6_9PROT</name>